<evidence type="ECO:0000256" key="6">
    <source>
        <dbReference type="ARBA" id="ARBA00023136"/>
    </source>
</evidence>
<dbReference type="EMBL" id="JBDXSU010000006">
    <property type="protein sequence ID" value="MFB5190652.1"/>
    <property type="molecule type" value="Genomic_DNA"/>
</dbReference>
<dbReference type="InterPro" id="IPR002656">
    <property type="entry name" value="Acyl_transf_3_dom"/>
</dbReference>
<feature type="transmembrane region" description="Helical" evidence="7">
    <location>
        <begin position="83"/>
        <end position="101"/>
    </location>
</feature>
<evidence type="ECO:0000313" key="9">
    <source>
        <dbReference type="EMBL" id="MFB5190652.1"/>
    </source>
</evidence>
<dbReference type="PANTHER" id="PTHR40074:SF2">
    <property type="entry name" value="O-ACETYLTRANSFERASE WECH"/>
    <property type="match status" value="1"/>
</dbReference>
<name>A0ABV5AG81_9BACL</name>
<feature type="transmembrane region" description="Helical" evidence="7">
    <location>
        <begin position="273"/>
        <end position="292"/>
    </location>
</feature>
<sequence length="394" mass="45412">MAKRHLYEIDFMRALIMFAVVCVHVTTVYFTMAAYNTPLFFAFGAAITSLHFTRESFMLITGIVLFVTYYDRPFRLVDFWKKRFLLIGIPYLVWTVAYIVFKGLYYPLEHYWDPADMSKNFIRSMLTGNQYYLYFLFVTIQLYILFPLILVGLRKFKRYHLHIFIGSFVLQLLLMALCKFVIPGIPANGLPPVVEKIVEYREQFILTYQFWYVGGGIIACHYDQIKQYIERHAASVVLALLASVGILWIHFFADIFVLGESEPTAQMVVQPIMIPYSLVISIALLCVGVAWARRRSKPAWQPLTRFIKTASNASFGILLIQPILIVYVERVLQIVTTSGASKWLHYGLWPVSILFVYLAAMVLSHGLSRIPFVSYVVGRKSQLVKPVRQPTASM</sequence>
<feature type="transmembrane region" description="Helical" evidence="7">
    <location>
        <begin position="12"/>
        <end position="32"/>
    </location>
</feature>
<accession>A0ABV5AG81</accession>
<protein>
    <submittedName>
        <fullName evidence="9">Acyltransferase</fullName>
        <ecNumber evidence="9">2.3.1.-</ecNumber>
    </submittedName>
</protein>
<keyword evidence="3" id="KW-1003">Cell membrane</keyword>
<feature type="transmembrane region" description="Helical" evidence="7">
    <location>
        <begin position="163"/>
        <end position="185"/>
    </location>
</feature>
<comment type="caution">
    <text evidence="9">The sequence shown here is derived from an EMBL/GenBank/DDBJ whole genome shotgun (WGS) entry which is preliminary data.</text>
</comment>
<dbReference type="Proteomes" id="UP001579974">
    <property type="component" value="Unassembled WGS sequence"/>
</dbReference>
<comment type="similarity">
    <text evidence="2">Belongs to the acyltransferase 3 family.</text>
</comment>
<proteinExistence type="inferred from homology"/>
<evidence type="ECO:0000256" key="4">
    <source>
        <dbReference type="ARBA" id="ARBA00022692"/>
    </source>
</evidence>
<keyword evidence="4 7" id="KW-0812">Transmembrane</keyword>
<evidence type="ECO:0000256" key="1">
    <source>
        <dbReference type="ARBA" id="ARBA00004651"/>
    </source>
</evidence>
<keyword evidence="9" id="KW-0808">Transferase</keyword>
<feature type="transmembrane region" description="Helical" evidence="7">
    <location>
        <begin position="234"/>
        <end position="253"/>
    </location>
</feature>
<dbReference type="RefSeq" id="WP_275474734.1">
    <property type="nucleotide sequence ID" value="NZ_CP162940.1"/>
</dbReference>
<feature type="transmembrane region" description="Helical" evidence="7">
    <location>
        <begin position="131"/>
        <end position="151"/>
    </location>
</feature>
<feature type="transmembrane region" description="Helical" evidence="7">
    <location>
        <begin position="205"/>
        <end position="222"/>
    </location>
</feature>
<keyword evidence="5 7" id="KW-1133">Transmembrane helix</keyword>
<evidence type="ECO:0000313" key="10">
    <source>
        <dbReference type="Proteomes" id="UP001579974"/>
    </source>
</evidence>
<evidence type="ECO:0000256" key="7">
    <source>
        <dbReference type="SAM" id="Phobius"/>
    </source>
</evidence>
<organism evidence="9 10">
    <name type="scientific">Alicyclobacillus fastidiosus</name>
    <dbReference type="NCBI Taxonomy" id="392011"/>
    <lineage>
        <taxon>Bacteria</taxon>
        <taxon>Bacillati</taxon>
        <taxon>Bacillota</taxon>
        <taxon>Bacilli</taxon>
        <taxon>Bacillales</taxon>
        <taxon>Alicyclobacillaceae</taxon>
        <taxon>Alicyclobacillus</taxon>
    </lineage>
</organism>
<gene>
    <name evidence="9" type="ORF">KKP3000_004123</name>
</gene>
<keyword evidence="10" id="KW-1185">Reference proteome</keyword>
<comment type="subcellular location">
    <subcellularLocation>
        <location evidence="1">Cell membrane</location>
        <topology evidence="1">Multi-pass membrane protein</topology>
    </subcellularLocation>
</comment>
<keyword evidence="6 7" id="KW-0472">Membrane</keyword>
<dbReference type="GO" id="GO:0016746">
    <property type="term" value="F:acyltransferase activity"/>
    <property type="evidence" value="ECO:0007669"/>
    <property type="project" value="UniProtKB-KW"/>
</dbReference>
<evidence type="ECO:0000256" key="5">
    <source>
        <dbReference type="ARBA" id="ARBA00022989"/>
    </source>
</evidence>
<feature type="transmembrane region" description="Helical" evidence="7">
    <location>
        <begin position="313"/>
        <end position="332"/>
    </location>
</feature>
<dbReference type="Pfam" id="PF01757">
    <property type="entry name" value="Acyl_transf_3"/>
    <property type="match status" value="1"/>
</dbReference>
<reference evidence="9 10" key="1">
    <citation type="journal article" date="2024" name="Int. J. Mol. Sci.">
        <title>Exploration of Alicyclobacillus spp. Genome in Search of Antibiotic Resistance.</title>
        <authorList>
            <person name="Bucka-Kolendo J."/>
            <person name="Kiousi D.E."/>
            <person name="Dekowska A."/>
            <person name="Mikolajczuk-Szczyrba A."/>
            <person name="Karadedos D.M."/>
            <person name="Michael P."/>
            <person name="Galanis A."/>
            <person name="Sokolowska B."/>
        </authorList>
    </citation>
    <scope>NUCLEOTIDE SEQUENCE [LARGE SCALE GENOMIC DNA]</scope>
    <source>
        <strain evidence="9 10">KKP 3000</strain>
    </source>
</reference>
<evidence type="ECO:0000259" key="8">
    <source>
        <dbReference type="Pfam" id="PF01757"/>
    </source>
</evidence>
<dbReference type="EC" id="2.3.1.-" evidence="9"/>
<evidence type="ECO:0000256" key="3">
    <source>
        <dbReference type="ARBA" id="ARBA00022475"/>
    </source>
</evidence>
<feature type="domain" description="Acyltransferase 3" evidence="8">
    <location>
        <begin position="7"/>
        <end position="364"/>
    </location>
</feature>
<keyword evidence="9" id="KW-0012">Acyltransferase</keyword>
<dbReference type="PANTHER" id="PTHR40074">
    <property type="entry name" value="O-ACETYLTRANSFERASE WECH"/>
    <property type="match status" value="1"/>
</dbReference>
<evidence type="ECO:0000256" key="2">
    <source>
        <dbReference type="ARBA" id="ARBA00007400"/>
    </source>
</evidence>
<feature type="transmembrane region" description="Helical" evidence="7">
    <location>
        <begin position="52"/>
        <end position="71"/>
    </location>
</feature>
<feature type="transmembrane region" description="Helical" evidence="7">
    <location>
        <begin position="344"/>
        <end position="363"/>
    </location>
</feature>